<name>A0A291GPD4_9MICO</name>
<dbReference type="KEGG" id="brz:CFK38_11595"/>
<dbReference type="InterPro" id="IPR036625">
    <property type="entry name" value="E3-bd_dom_sf"/>
</dbReference>
<protein>
    <recommendedName>
        <fullName evidence="6">Lsr2 family protein</fullName>
    </recommendedName>
</protein>
<dbReference type="Pfam" id="PF23359">
    <property type="entry name" value="Lsr2_DNA-bd"/>
    <property type="match status" value="1"/>
</dbReference>
<dbReference type="Pfam" id="PF11774">
    <property type="entry name" value="Lsr2"/>
    <property type="match status" value="1"/>
</dbReference>
<keyword evidence="5" id="KW-1185">Reference proteome</keyword>
<dbReference type="OrthoDB" id="4113332at2"/>
<evidence type="ECO:0000259" key="3">
    <source>
        <dbReference type="Pfam" id="PF23359"/>
    </source>
</evidence>
<dbReference type="InterPro" id="IPR055370">
    <property type="entry name" value="Lsr2_DNA-bd"/>
</dbReference>
<evidence type="ECO:0000259" key="2">
    <source>
        <dbReference type="Pfam" id="PF11774"/>
    </source>
</evidence>
<evidence type="ECO:0000256" key="1">
    <source>
        <dbReference type="ARBA" id="ARBA00023125"/>
    </source>
</evidence>
<accession>A0A291GPD4</accession>
<dbReference type="Proteomes" id="UP000218165">
    <property type="component" value="Chromosome"/>
</dbReference>
<sequence length="103" mass="11273">MARKTKTVLVDDIDGSVATSTVTFALDGVRYEIDLNDENASEMRSDFVTWTSSARRIGGRAKRGTGSGNEAKLIRDWAGRNGYVVSDRGRIPVTVKEAYLKSS</sequence>
<evidence type="ECO:0000313" key="5">
    <source>
        <dbReference type="Proteomes" id="UP000218165"/>
    </source>
</evidence>
<dbReference type="EMBL" id="CP023563">
    <property type="protein sequence ID" value="ATG52095.1"/>
    <property type="molecule type" value="Genomic_DNA"/>
</dbReference>
<dbReference type="GO" id="GO:0003677">
    <property type="term" value="F:DNA binding"/>
    <property type="evidence" value="ECO:0007669"/>
    <property type="project" value="UniProtKB-KW"/>
</dbReference>
<gene>
    <name evidence="4" type="ORF">CFK38_11595</name>
</gene>
<dbReference type="InterPro" id="IPR042261">
    <property type="entry name" value="Lsr2-like_dimerization"/>
</dbReference>
<keyword evidence="1" id="KW-0238">DNA-binding</keyword>
<organism evidence="4 5">
    <name type="scientific">Brachybacterium vulturis</name>
    <dbReference type="NCBI Taxonomy" id="2017484"/>
    <lineage>
        <taxon>Bacteria</taxon>
        <taxon>Bacillati</taxon>
        <taxon>Actinomycetota</taxon>
        <taxon>Actinomycetes</taxon>
        <taxon>Micrococcales</taxon>
        <taxon>Dermabacteraceae</taxon>
        <taxon>Brachybacterium</taxon>
    </lineage>
</organism>
<proteinExistence type="predicted"/>
<feature type="domain" description="Lsr2 dimerization" evidence="2">
    <location>
        <begin position="1"/>
        <end position="58"/>
    </location>
</feature>
<dbReference type="RefSeq" id="WP_096803212.1">
    <property type="nucleotide sequence ID" value="NZ_CP023563.1"/>
</dbReference>
<dbReference type="Gene3D" id="3.30.60.230">
    <property type="entry name" value="Lsr2, dimerization domain"/>
    <property type="match status" value="1"/>
</dbReference>
<dbReference type="Gene3D" id="4.10.320.10">
    <property type="entry name" value="E3-binding domain"/>
    <property type="match status" value="1"/>
</dbReference>
<feature type="domain" description="Lsr2 DNA-binding" evidence="3">
    <location>
        <begin position="68"/>
        <end position="99"/>
    </location>
</feature>
<dbReference type="GO" id="GO:0016746">
    <property type="term" value="F:acyltransferase activity"/>
    <property type="evidence" value="ECO:0007669"/>
    <property type="project" value="InterPro"/>
</dbReference>
<dbReference type="AlphaFoldDB" id="A0A291GPD4"/>
<dbReference type="InterPro" id="IPR024412">
    <property type="entry name" value="Lsr2_dim_dom"/>
</dbReference>
<evidence type="ECO:0008006" key="6">
    <source>
        <dbReference type="Google" id="ProtNLM"/>
    </source>
</evidence>
<evidence type="ECO:0000313" key="4">
    <source>
        <dbReference type="EMBL" id="ATG52095.1"/>
    </source>
</evidence>
<reference evidence="5" key="1">
    <citation type="submission" date="2017-09" db="EMBL/GenBank/DDBJ databases">
        <title>Brachybacterium sp. VM2412.</title>
        <authorList>
            <person name="Tak E.J."/>
            <person name="Bae J.-W."/>
        </authorList>
    </citation>
    <scope>NUCLEOTIDE SEQUENCE [LARGE SCALE GENOMIC DNA]</scope>
    <source>
        <strain evidence="5">VM2412</strain>
    </source>
</reference>